<evidence type="ECO:0000313" key="4">
    <source>
        <dbReference type="Proteomes" id="UP000185783"/>
    </source>
</evidence>
<dbReference type="PIRSF" id="PIRSF006487">
    <property type="entry name" value="GcvT"/>
    <property type="match status" value="1"/>
</dbReference>
<dbReference type="EMBL" id="LVVZ01000041">
    <property type="protein sequence ID" value="OKL42557.1"/>
    <property type="molecule type" value="Genomic_DNA"/>
</dbReference>
<dbReference type="InterPro" id="IPR057460">
    <property type="entry name" value="CAF17_C"/>
</dbReference>
<reference evidence="3 4" key="1">
    <citation type="submission" date="2016-03" db="EMBL/GenBank/DDBJ databases">
        <title>Genome sequence of Nesiotobacter sp. nov., a moderately halophilic alphaproteobacterium isolated from the Yellow Sea, China.</title>
        <authorList>
            <person name="Zhang G."/>
            <person name="Zhang R."/>
        </authorList>
    </citation>
    <scope>NUCLEOTIDE SEQUENCE [LARGE SCALE GENOMIC DNA]</scope>
    <source>
        <strain evidence="3 4">WB1-6</strain>
    </source>
</reference>
<evidence type="ECO:0000256" key="1">
    <source>
        <dbReference type="ARBA" id="ARBA00022946"/>
    </source>
</evidence>
<dbReference type="NCBIfam" id="TIGR03317">
    <property type="entry name" value="ygfZ_signature"/>
    <property type="match status" value="1"/>
</dbReference>
<name>A0A1U7JCW2_9HYPH</name>
<dbReference type="RefSeq" id="WP_028482588.1">
    <property type="nucleotide sequence ID" value="NZ_LVVZ01000041.1"/>
</dbReference>
<dbReference type="PANTHER" id="PTHR22602">
    <property type="entry name" value="TRANSFERASE CAF17, MITOCHONDRIAL-RELATED"/>
    <property type="match status" value="1"/>
</dbReference>
<feature type="domain" description="CAF17 C-terminal" evidence="2">
    <location>
        <begin position="206"/>
        <end position="278"/>
    </location>
</feature>
<protein>
    <submittedName>
        <fullName evidence="3">Glycine cleavage system protein T</fullName>
    </submittedName>
</protein>
<dbReference type="GO" id="GO:0016226">
    <property type="term" value="P:iron-sulfur cluster assembly"/>
    <property type="evidence" value="ECO:0007669"/>
    <property type="project" value="TreeGrafter"/>
</dbReference>
<dbReference type="AlphaFoldDB" id="A0A1U7JCW2"/>
<proteinExistence type="predicted"/>
<dbReference type="Gene3D" id="3.30.1360.120">
    <property type="entry name" value="Probable tRNA modification gtpase trme, domain 1"/>
    <property type="match status" value="2"/>
</dbReference>
<comment type="caution">
    <text evidence="3">The sequence shown here is derived from an EMBL/GenBank/DDBJ whole genome shotgun (WGS) entry which is preliminary data.</text>
</comment>
<dbReference type="PANTHER" id="PTHR22602:SF0">
    <property type="entry name" value="TRANSFERASE CAF17, MITOCHONDRIAL-RELATED"/>
    <property type="match status" value="1"/>
</dbReference>
<evidence type="ECO:0000259" key="2">
    <source>
        <dbReference type="Pfam" id="PF25455"/>
    </source>
</evidence>
<dbReference type="SUPFAM" id="SSF103025">
    <property type="entry name" value="Folate-binding domain"/>
    <property type="match status" value="1"/>
</dbReference>
<evidence type="ECO:0000313" key="3">
    <source>
        <dbReference type="EMBL" id="OKL42557.1"/>
    </source>
</evidence>
<organism evidence="3 4">
    <name type="scientific">Pseudovibrio exalbescens</name>
    <dbReference type="NCBI Taxonomy" id="197461"/>
    <lineage>
        <taxon>Bacteria</taxon>
        <taxon>Pseudomonadati</taxon>
        <taxon>Pseudomonadota</taxon>
        <taxon>Alphaproteobacteria</taxon>
        <taxon>Hyphomicrobiales</taxon>
        <taxon>Stappiaceae</taxon>
        <taxon>Pseudovibrio</taxon>
    </lineage>
</organism>
<keyword evidence="1" id="KW-0809">Transit peptide</keyword>
<sequence>MQAGVAILESRGVVHVYGEEAEHFLQNLVTCHVDTLTAEHPSFGALLTPQGKILWDFLIFAAPNGGFFIDAPKAEVKGLIKRLSFYKLRSKVTIEDCTESHSVAVAWGTSLPDGFVTDPRLASLGGRCIFSKAQKPAALEGALASEADWHQHRICLGVPESILDFPLGDTFPHDVNMDSLNGVAFDKGCFVGQEVVSRMKHRGTARKRIVVIQGDTSLPPSGTEVTASGKVVGSMGSSAGQNGLALLRLDRAKQALDAGDPITAEDATLRVSLPVWATFGWPD</sequence>
<dbReference type="Pfam" id="PF25455">
    <property type="entry name" value="Beta-barrel_CAF17_C"/>
    <property type="match status" value="1"/>
</dbReference>
<dbReference type="STRING" id="197461.A3843_18015"/>
<dbReference type="InterPro" id="IPR017703">
    <property type="entry name" value="YgfZ/GCV_T_CS"/>
</dbReference>
<dbReference type="InterPro" id="IPR045179">
    <property type="entry name" value="YgfZ/GcvT"/>
</dbReference>
<gene>
    <name evidence="3" type="ORF">A3843_18015</name>
</gene>
<accession>A0A1U7JCW2</accession>
<dbReference type="Proteomes" id="UP000185783">
    <property type="component" value="Unassembled WGS sequence"/>
</dbReference>
<keyword evidence="4" id="KW-1185">Reference proteome</keyword>
<dbReference type="InterPro" id="IPR027266">
    <property type="entry name" value="TrmE/GcvT-like"/>
</dbReference>